<feature type="domain" description="Reverse transcriptase" evidence="9">
    <location>
        <begin position="16"/>
        <end position="235"/>
    </location>
</feature>
<dbReference type="KEGG" id="vos:KNV97_16265"/>
<evidence type="ECO:0000256" key="2">
    <source>
        <dbReference type="ARBA" id="ARBA00022679"/>
    </source>
</evidence>
<dbReference type="CDD" id="cd03487">
    <property type="entry name" value="RT_Bac_retron_II"/>
    <property type="match status" value="1"/>
</dbReference>
<evidence type="ECO:0000313" key="10">
    <source>
        <dbReference type="EMBL" id="QXO16997.1"/>
    </source>
</evidence>
<reference evidence="10" key="1">
    <citation type="submission" date="2021-06" db="EMBL/GenBank/DDBJ databases">
        <title>Vibrio nov. sp., novel gut bacterium isolated from Yellow Sea oyster.</title>
        <authorList>
            <person name="Muhammad N."/>
            <person name="Nguyen T.H."/>
            <person name="Lee Y.-J."/>
            <person name="Ko J."/>
            <person name="Kim S.-G."/>
        </authorList>
    </citation>
    <scope>NUCLEOTIDE SEQUENCE</scope>
    <source>
        <strain evidence="10">OG9-811</strain>
    </source>
</reference>
<organism evidence="10 11">
    <name type="scientific">Vibrio ostreae</name>
    <dbReference type="NCBI Taxonomy" id="2841925"/>
    <lineage>
        <taxon>Bacteria</taxon>
        <taxon>Pseudomonadati</taxon>
        <taxon>Pseudomonadota</taxon>
        <taxon>Gammaproteobacteria</taxon>
        <taxon>Vibrionales</taxon>
        <taxon>Vibrionaceae</taxon>
        <taxon>Vibrio</taxon>
    </lineage>
</organism>
<name>A0A975YMS1_9VIBR</name>
<keyword evidence="5" id="KW-0460">Magnesium</keyword>
<dbReference type="PANTHER" id="PTHR34047">
    <property type="entry name" value="NUCLEAR INTRON MATURASE 1, MITOCHONDRIAL-RELATED"/>
    <property type="match status" value="1"/>
</dbReference>
<dbReference type="GO" id="GO:0046872">
    <property type="term" value="F:metal ion binding"/>
    <property type="evidence" value="ECO:0007669"/>
    <property type="project" value="UniProtKB-KW"/>
</dbReference>
<dbReference type="InterPro" id="IPR051083">
    <property type="entry name" value="GrpII_Intron_Splice-Mob/Def"/>
</dbReference>
<comment type="catalytic activity">
    <reaction evidence="8">
        <text>DNA(n) + a 2'-deoxyribonucleoside 5'-triphosphate = DNA(n+1) + diphosphate</text>
        <dbReference type="Rhea" id="RHEA:22508"/>
        <dbReference type="Rhea" id="RHEA-COMP:17339"/>
        <dbReference type="Rhea" id="RHEA-COMP:17340"/>
        <dbReference type="ChEBI" id="CHEBI:33019"/>
        <dbReference type="ChEBI" id="CHEBI:61560"/>
        <dbReference type="ChEBI" id="CHEBI:173112"/>
        <dbReference type="EC" id="2.7.7.49"/>
    </reaction>
</comment>
<dbReference type="InterPro" id="IPR000123">
    <property type="entry name" value="Reverse_transcriptase_msDNA"/>
</dbReference>
<keyword evidence="6 10" id="KW-0695">RNA-directed DNA polymerase</keyword>
<evidence type="ECO:0000256" key="7">
    <source>
        <dbReference type="ARBA" id="ARBA00034120"/>
    </source>
</evidence>
<dbReference type="AlphaFoldDB" id="A0A975YMS1"/>
<proteinExistence type="inferred from homology"/>
<keyword evidence="2" id="KW-0808">Transferase</keyword>
<evidence type="ECO:0000256" key="5">
    <source>
        <dbReference type="ARBA" id="ARBA00022842"/>
    </source>
</evidence>
<gene>
    <name evidence="10" type="ORF">KNV97_16265</name>
</gene>
<evidence type="ECO:0000256" key="1">
    <source>
        <dbReference type="ARBA" id="ARBA00012493"/>
    </source>
</evidence>
<dbReference type="Proteomes" id="UP000694232">
    <property type="component" value="Chromosome 1"/>
</dbReference>
<keyword evidence="4" id="KW-0479">Metal-binding</keyword>
<accession>A0A975YMS1</accession>
<protein>
    <recommendedName>
        <fullName evidence="1">RNA-directed DNA polymerase</fullName>
        <ecNumber evidence="1">2.7.7.49</ecNumber>
    </recommendedName>
</protein>
<evidence type="ECO:0000256" key="3">
    <source>
        <dbReference type="ARBA" id="ARBA00022695"/>
    </source>
</evidence>
<dbReference type="GO" id="GO:0003964">
    <property type="term" value="F:RNA-directed DNA polymerase activity"/>
    <property type="evidence" value="ECO:0007669"/>
    <property type="project" value="UniProtKB-KW"/>
</dbReference>
<evidence type="ECO:0000256" key="4">
    <source>
        <dbReference type="ARBA" id="ARBA00022723"/>
    </source>
</evidence>
<evidence type="ECO:0000259" key="9">
    <source>
        <dbReference type="PROSITE" id="PS50878"/>
    </source>
</evidence>
<dbReference type="RefSeq" id="WP_218562342.1">
    <property type="nucleotide sequence ID" value="NZ_CP076643.1"/>
</dbReference>
<sequence length="235" mass="27341">MKLSVLSHVSPEVFPVEFSHYLAKRPSGHYKVYKIPKRTFGFRVIAQPTPELKRIQRAIVEQMKSHVQIHSSAKAYVNGINIKENARVHVSSNYLLKLDLENFFNSLTPSMFLKALNYQEIELFHKDIEPLIELLFWNRTKKKSPNLVLSVGAPSSPFLSNFIMYEFDKIITNYCTKLNINYSRYADDLTFSTSEKNLLFTIPKYIENILLDLFDGKIKLNQSKSFFLPRHTIAM</sequence>
<keyword evidence="3" id="KW-0548">Nucleotidyltransferase</keyword>
<evidence type="ECO:0000256" key="8">
    <source>
        <dbReference type="ARBA" id="ARBA00048173"/>
    </source>
</evidence>
<dbReference type="PANTHER" id="PTHR34047:SF7">
    <property type="entry name" value="RNA-DIRECTED DNA POLYMERASE"/>
    <property type="match status" value="1"/>
</dbReference>
<comment type="similarity">
    <text evidence="7">Belongs to the bacterial reverse transcriptase family.</text>
</comment>
<dbReference type="InterPro" id="IPR000477">
    <property type="entry name" value="RT_dom"/>
</dbReference>
<evidence type="ECO:0000313" key="11">
    <source>
        <dbReference type="Proteomes" id="UP000694232"/>
    </source>
</evidence>
<evidence type="ECO:0000256" key="6">
    <source>
        <dbReference type="ARBA" id="ARBA00022918"/>
    </source>
</evidence>
<dbReference type="GO" id="GO:0003723">
    <property type="term" value="F:RNA binding"/>
    <property type="evidence" value="ECO:0007669"/>
    <property type="project" value="InterPro"/>
</dbReference>
<dbReference type="Pfam" id="PF00078">
    <property type="entry name" value="RVT_1"/>
    <property type="match status" value="1"/>
</dbReference>
<keyword evidence="11" id="KW-1185">Reference proteome</keyword>
<dbReference type="PROSITE" id="PS50878">
    <property type="entry name" value="RT_POL"/>
    <property type="match status" value="1"/>
</dbReference>
<dbReference type="EC" id="2.7.7.49" evidence="1"/>
<dbReference type="EMBL" id="CP076643">
    <property type="protein sequence ID" value="QXO16997.1"/>
    <property type="molecule type" value="Genomic_DNA"/>
</dbReference>